<keyword evidence="3" id="KW-1185">Reference proteome</keyword>
<comment type="caution">
    <text evidence="2">The sequence shown here is derived from an EMBL/GenBank/DDBJ whole genome shotgun (WGS) entry which is preliminary data.</text>
</comment>
<dbReference type="EMBL" id="JAXIVS010000005">
    <property type="protein sequence ID" value="MDY7228263.1"/>
    <property type="molecule type" value="Genomic_DNA"/>
</dbReference>
<accession>A0ABU5H458</accession>
<evidence type="ECO:0008006" key="4">
    <source>
        <dbReference type="Google" id="ProtNLM"/>
    </source>
</evidence>
<reference evidence="2 3" key="1">
    <citation type="submission" date="2023-12" db="EMBL/GenBank/DDBJ databases">
        <title>the genome sequence of Hyalangium sp. s54d21.</title>
        <authorList>
            <person name="Zhang X."/>
        </authorList>
    </citation>
    <scope>NUCLEOTIDE SEQUENCE [LARGE SCALE GENOMIC DNA]</scope>
    <source>
        <strain evidence="3">s54d21</strain>
    </source>
</reference>
<evidence type="ECO:0000256" key="1">
    <source>
        <dbReference type="SAM" id="MobiDB-lite"/>
    </source>
</evidence>
<gene>
    <name evidence="2" type="ORF">SYV04_17715</name>
</gene>
<sequence>MVLIDELPDLDTAKQVARLLQSENERLHQRLEQLVAEIARLKGKDAQQLLQRELTQLQEQLSLMQQRLYGASSEKRPVSAPEPPPQRTRQQPGHGPRVQPELPVQEVLLPLDEADQVCGLCGGALHEWKGQTEDSEEITVVERHFVLRKLHRQKYRCPQG</sequence>
<proteinExistence type="predicted"/>
<dbReference type="Proteomes" id="UP001291309">
    <property type="component" value="Unassembled WGS sequence"/>
</dbReference>
<name>A0ABU5H458_9BACT</name>
<protein>
    <recommendedName>
        <fullName evidence="4">Transposase</fullName>
    </recommendedName>
</protein>
<feature type="region of interest" description="Disordered" evidence="1">
    <location>
        <begin position="66"/>
        <end position="102"/>
    </location>
</feature>
<evidence type="ECO:0000313" key="2">
    <source>
        <dbReference type="EMBL" id="MDY7228263.1"/>
    </source>
</evidence>
<evidence type="ECO:0000313" key="3">
    <source>
        <dbReference type="Proteomes" id="UP001291309"/>
    </source>
</evidence>
<organism evidence="2 3">
    <name type="scientific">Hyalangium rubrum</name>
    <dbReference type="NCBI Taxonomy" id="3103134"/>
    <lineage>
        <taxon>Bacteria</taxon>
        <taxon>Pseudomonadati</taxon>
        <taxon>Myxococcota</taxon>
        <taxon>Myxococcia</taxon>
        <taxon>Myxococcales</taxon>
        <taxon>Cystobacterineae</taxon>
        <taxon>Archangiaceae</taxon>
        <taxon>Hyalangium</taxon>
    </lineage>
</organism>
<dbReference type="RefSeq" id="WP_321546985.1">
    <property type="nucleotide sequence ID" value="NZ_JAXIVS010000005.1"/>
</dbReference>
<feature type="compositionally biased region" description="Low complexity" evidence="1">
    <location>
        <begin position="87"/>
        <end position="102"/>
    </location>
</feature>